<evidence type="ECO:0000256" key="5">
    <source>
        <dbReference type="ARBA" id="ARBA00020397"/>
    </source>
</evidence>
<dbReference type="PANTHER" id="PTHR43707:SF1">
    <property type="entry name" value="HISTIDINE--TRNA LIGASE, MITOCHONDRIAL-RELATED"/>
    <property type="match status" value="1"/>
</dbReference>
<feature type="domain" description="Class II Histidinyl-tRNA synthetase (HisRS)-like catalytic core" evidence="10">
    <location>
        <begin position="6"/>
        <end position="302"/>
    </location>
</feature>
<organism evidence="11 12">
    <name type="scientific">Deinococcus psychrotolerans</name>
    <dbReference type="NCBI Taxonomy" id="2489213"/>
    <lineage>
        <taxon>Bacteria</taxon>
        <taxon>Thermotogati</taxon>
        <taxon>Deinococcota</taxon>
        <taxon>Deinococci</taxon>
        <taxon>Deinococcales</taxon>
        <taxon>Deinococcaceae</taxon>
        <taxon>Deinococcus</taxon>
    </lineage>
</organism>
<dbReference type="GO" id="GO:0006427">
    <property type="term" value="P:histidyl-tRNA aminoacylation"/>
    <property type="evidence" value="ECO:0007669"/>
    <property type="project" value="TreeGrafter"/>
</dbReference>
<evidence type="ECO:0000256" key="1">
    <source>
        <dbReference type="ARBA" id="ARBA00004496"/>
    </source>
</evidence>
<dbReference type="GO" id="GO:0005737">
    <property type="term" value="C:cytoplasm"/>
    <property type="evidence" value="ECO:0007669"/>
    <property type="project" value="UniProtKB-SubCell"/>
</dbReference>
<evidence type="ECO:0000256" key="6">
    <source>
        <dbReference type="ARBA" id="ARBA00022490"/>
    </source>
</evidence>
<accession>A0A3G8YHE5</accession>
<dbReference type="InterPro" id="IPR004517">
    <property type="entry name" value="HisZ"/>
</dbReference>
<gene>
    <name evidence="8" type="primary">hisZ</name>
    <name evidence="11" type="ORF">EHF33_03230</name>
</gene>
<evidence type="ECO:0000256" key="7">
    <source>
        <dbReference type="ARBA" id="ARBA00025246"/>
    </source>
</evidence>
<comment type="subcellular location">
    <subcellularLocation>
        <location evidence="1 8">Cytoplasm</location>
    </subcellularLocation>
</comment>
<dbReference type="InterPro" id="IPR041715">
    <property type="entry name" value="HisRS-like_core"/>
</dbReference>
<keyword evidence="11" id="KW-0328">Glycosyltransferase</keyword>
<dbReference type="SUPFAM" id="SSF55681">
    <property type="entry name" value="Class II aaRS and biotin synthetases"/>
    <property type="match status" value="1"/>
</dbReference>
<comment type="subunit">
    <text evidence="4 8">Heteromultimer composed of HisG and HisZ subunits.</text>
</comment>
<evidence type="ECO:0000259" key="10">
    <source>
        <dbReference type="Pfam" id="PF13393"/>
    </source>
</evidence>
<dbReference type="PANTHER" id="PTHR43707">
    <property type="entry name" value="HISTIDYL-TRNA SYNTHETASE"/>
    <property type="match status" value="1"/>
</dbReference>
<dbReference type="HAMAP" id="MF_00125">
    <property type="entry name" value="HisZ"/>
    <property type="match status" value="1"/>
</dbReference>
<feature type="binding site" evidence="9">
    <location>
        <position position="116"/>
    </location>
    <ligand>
        <name>L-histidine</name>
        <dbReference type="ChEBI" id="CHEBI:57595"/>
    </ligand>
</feature>
<feature type="binding site" evidence="9">
    <location>
        <begin position="71"/>
        <end position="73"/>
    </location>
    <ligand>
        <name>L-histidine</name>
        <dbReference type="ChEBI" id="CHEBI:57595"/>
    </ligand>
</feature>
<feature type="binding site" evidence="9">
    <location>
        <position position="256"/>
    </location>
    <ligand>
        <name>L-histidine</name>
        <dbReference type="ChEBI" id="CHEBI:57595"/>
    </ligand>
</feature>
<keyword evidence="8" id="KW-0028">Amino-acid biosynthesis</keyword>
<dbReference type="Proteomes" id="UP000276417">
    <property type="component" value="Chromosome 1"/>
</dbReference>
<dbReference type="Pfam" id="PF13393">
    <property type="entry name" value="tRNA-synt_His"/>
    <property type="match status" value="1"/>
</dbReference>
<name>A0A3G8YHE5_9DEIO</name>
<dbReference type="RefSeq" id="WP_124867839.1">
    <property type="nucleotide sequence ID" value="NZ_CP034183.1"/>
</dbReference>
<dbReference type="Gene3D" id="3.30.930.10">
    <property type="entry name" value="Bira Bifunctional Protein, Domain 2"/>
    <property type="match status" value="1"/>
</dbReference>
<dbReference type="GO" id="GO:0004821">
    <property type="term" value="F:histidine-tRNA ligase activity"/>
    <property type="evidence" value="ECO:0007669"/>
    <property type="project" value="TreeGrafter"/>
</dbReference>
<keyword evidence="12" id="KW-1185">Reference proteome</keyword>
<dbReference type="OrthoDB" id="9800814at2"/>
<dbReference type="GO" id="GO:0000105">
    <property type="term" value="P:L-histidine biosynthetic process"/>
    <property type="evidence" value="ECO:0007669"/>
    <property type="project" value="UniProtKB-UniRule"/>
</dbReference>
<proteinExistence type="inferred from homology"/>
<comment type="pathway">
    <text evidence="2 8">Amino-acid biosynthesis; L-histidine biosynthesis; L-histidine from 5-phospho-alpha-D-ribose 1-diphosphate: step 1/9.</text>
</comment>
<evidence type="ECO:0000256" key="8">
    <source>
        <dbReference type="HAMAP-Rule" id="MF_00125"/>
    </source>
</evidence>
<evidence type="ECO:0000256" key="3">
    <source>
        <dbReference type="ARBA" id="ARBA00005539"/>
    </source>
</evidence>
<comment type="similarity">
    <text evidence="3 8">Belongs to the class-II aminoacyl-tRNA synthetase family. HisZ subfamily.</text>
</comment>
<feature type="binding site" evidence="9">
    <location>
        <position position="102"/>
    </location>
    <ligand>
        <name>L-histidine</name>
        <dbReference type="ChEBI" id="CHEBI:57595"/>
    </ligand>
</feature>
<feature type="binding site" evidence="9">
    <location>
        <position position="120"/>
    </location>
    <ligand>
        <name>L-histidine</name>
        <dbReference type="ChEBI" id="CHEBI:57595"/>
    </ligand>
</feature>
<dbReference type="GO" id="GO:0016757">
    <property type="term" value="F:glycosyltransferase activity"/>
    <property type="evidence" value="ECO:0007669"/>
    <property type="project" value="UniProtKB-KW"/>
</dbReference>
<evidence type="ECO:0000313" key="12">
    <source>
        <dbReference type="Proteomes" id="UP000276417"/>
    </source>
</evidence>
<dbReference type="PIRSF" id="PIRSF001549">
    <property type="entry name" value="His-tRNA_synth"/>
    <property type="match status" value="1"/>
</dbReference>
<dbReference type="EMBL" id="CP034183">
    <property type="protein sequence ID" value="AZI41884.1"/>
    <property type="molecule type" value="Genomic_DNA"/>
</dbReference>
<evidence type="ECO:0000256" key="4">
    <source>
        <dbReference type="ARBA" id="ARBA00011496"/>
    </source>
</evidence>
<feature type="binding site" evidence="9">
    <location>
        <begin position="260"/>
        <end position="261"/>
    </location>
    <ligand>
        <name>L-histidine</name>
        <dbReference type="ChEBI" id="CHEBI:57595"/>
    </ligand>
</feature>
<dbReference type="InterPro" id="IPR045864">
    <property type="entry name" value="aa-tRNA-synth_II/BPL/LPL"/>
</dbReference>
<sequence length="369" mass="39871">MTLPEGTRDVLPPEWAWREYLRSKLSAHFAQHGYRGVDVPTLEFQNHDHPQDATAFKLIDVGGSVLALRSEFTTAITQLARRRFPAGPFPLRLQYAGRLWLRGQTSELGHLREFTQVGVELLGVRSPQADAELLEVALSALSAVGVAAHLEVGHPGFVDGLLEDAGITGAARDTLHDAMDRKSGPDLAAGLSAHALPAELGHLLYRVMDLYGGPDVLSAASALPLGERARQALDDLLAIAAAFGPERLLFDLGMSRRYGYYSGYTFRAYVAGHAQPVLGGGRYGGRGETLPGAGFAVGLERLTEVAARHLPPEREAVLALDEAGVNYAQTLGLVAERAWTNDPADWQRYAAARGIVRMVRGEQLIEVKA</sequence>
<dbReference type="AlphaFoldDB" id="A0A3G8YHE5"/>
<dbReference type="InterPro" id="IPR004516">
    <property type="entry name" value="HisRS/HisZ"/>
</dbReference>
<evidence type="ECO:0000313" key="11">
    <source>
        <dbReference type="EMBL" id="AZI41884.1"/>
    </source>
</evidence>
<reference evidence="11 12" key="1">
    <citation type="submission" date="2018-11" db="EMBL/GenBank/DDBJ databases">
        <title>Deinococcus shelandsis sp. nov., isolated from South Shetland Islands soil of Antarctica.</title>
        <authorList>
            <person name="Tian J."/>
        </authorList>
    </citation>
    <scope>NUCLEOTIDE SEQUENCE [LARGE SCALE GENOMIC DNA]</scope>
    <source>
        <strain evidence="11 12">S14-83T</strain>
    </source>
</reference>
<keyword evidence="11" id="KW-0808">Transferase</keyword>
<dbReference type="KEGG" id="dph:EHF33_03230"/>
<evidence type="ECO:0000256" key="2">
    <source>
        <dbReference type="ARBA" id="ARBA00004667"/>
    </source>
</evidence>
<keyword evidence="8" id="KW-0368">Histidine biosynthesis</keyword>
<keyword evidence="6 8" id="KW-0963">Cytoplasm</keyword>
<evidence type="ECO:0000256" key="9">
    <source>
        <dbReference type="PIRSR" id="PIRSR001549-1"/>
    </source>
</evidence>
<protein>
    <recommendedName>
        <fullName evidence="5 8">ATP phosphoribosyltransferase regulatory subunit</fullName>
    </recommendedName>
</protein>
<comment type="miscellaneous">
    <text evidence="8">This function is generally fulfilled by the C-terminal part of HisG, which is missing in some bacteria such as this one.</text>
</comment>
<dbReference type="UniPathway" id="UPA00031">
    <property type="reaction ID" value="UER00006"/>
</dbReference>
<comment type="function">
    <text evidence="7 8">Required for the first step of histidine biosynthesis. May allow the feedback regulation of ATP phosphoribosyltransferase activity by histidine.</text>
</comment>